<feature type="compositionally biased region" description="Basic and acidic residues" evidence="1">
    <location>
        <begin position="478"/>
        <end position="487"/>
    </location>
</feature>
<evidence type="ECO:0000313" key="2">
    <source>
        <dbReference type="EMBL" id="KAJ8869271.1"/>
    </source>
</evidence>
<evidence type="ECO:0000313" key="3">
    <source>
        <dbReference type="Proteomes" id="UP001159363"/>
    </source>
</evidence>
<feature type="region of interest" description="Disordered" evidence="1">
    <location>
        <begin position="669"/>
        <end position="704"/>
    </location>
</feature>
<dbReference type="EMBL" id="JARBHB010000014">
    <property type="protein sequence ID" value="KAJ8869271.1"/>
    <property type="molecule type" value="Genomic_DNA"/>
</dbReference>
<reference evidence="2 3" key="1">
    <citation type="submission" date="2023-02" db="EMBL/GenBank/DDBJ databases">
        <title>LHISI_Scaffold_Assembly.</title>
        <authorList>
            <person name="Stuart O.P."/>
            <person name="Cleave R."/>
            <person name="Magrath M.J.L."/>
            <person name="Mikheyev A.S."/>
        </authorList>
    </citation>
    <scope>NUCLEOTIDE SEQUENCE [LARGE SCALE GENOMIC DNA]</scope>
    <source>
        <strain evidence="2">Daus_M_001</strain>
        <tissue evidence="2">Leg muscle</tissue>
    </source>
</reference>
<feature type="region of interest" description="Disordered" evidence="1">
    <location>
        <begin position="784"/>
        <end position="838"/>
    </location>
</feature>
<name>A0ABQ9GA54_9NEOP</name>
<proteinExistence type="predicted"/>
<feature type="compositionally biased region" description="Basic and acidic residues" evidence="1">
    <location>
        <begin position="495"/>
        <end position="506"/>
    </location>
</feature>
<feature type="region of interest" description="Disordered" evidence="1">
    <location>
        <begin position="870"/>
        <end position="908"/>
    </location>
</feature>
<feature type="region of interest" description="Disordered" evidence="1">
    <location>
        <begin position="475"/>
        <end position="514"/>
    </location>
</feature>
<evidence type="ECO:0000256" key="1">
    <source>
        <dbReference type="SAM" id="MobiDB-lite"/>
    </source>
</evidence>
<feature type="region of interest" description="Disordered" evidence="1">
    <location>
        <begin position="950"/>
        <end position="993"/>
    </location>
</feature>
<accession>A0ABQ9GA54</accession>
<comment type="caution">
    <text evidence="2">The sequence shown here is derived from an EMBL/GenBank/DDBJ whole genome shotgun (WGS) entry which is preliminary data.</text>
</comment>
<protein>
    <submittedName>
        <fullName evidence="2">Uncharacterized protein</fullName>
    </submittedName>
</protein>
<keyword evidence="3" id="KW-1185">Reference proteome</keyword>
<gene>
    <name evidence="2" type="ORF">PR048_030843</name>
</gene>
<dbReference type="Proteomes" id="UP001159363">
    <property type="component" value="Chromosome 13"/>
</dbReference>
<feature type="region of interest" description="Disordered" evidence="1">
    <location>
        <begin position="1020"/>
        <end position="1047"/>
    </location>
</feature>
<feature type="compositionally biased region" description="Basic residues" evidence="1">
    <location>
        <begin position="1023"/>
        <end position="1047"/>
    </location>
</feature>
<organism evidence="2 3">
    <name type="scientific">Dryococelus australis</name>
    <dbReference type="NCBI Taxonomy" id="614101"/>
    <lineage>
        <taxon>Eukaryota</taxon>
        <taxon>Metazoa</taxon>
        <taxon>Ecdysozoa</taxon>
        <taxon>Arthropoda</taxon>
        <taxon>Hexapoda</taxon>
        <taxon>Insecta</taxon>
        <taxon>Pterygota</taxon>
        <taxon>Neoptera</taxon>
        <taxon>Polyneoptera</taxon>
        <taxon>Phasmatodea</taxon>
        <taxon>Verophasmatodea</taxon>
        <taxon>Anareolatae</taxon>
        <taxon>Phasmatidae</taxon>
        <taxon>Eurycanthinae</taxon>
        <taxon>Dryococelus</taxon>
    </lineage>
</organism>
<sequence>MKCSTKPNDQDTATVSLLRETQMILTDEIGEAVSYVSSDLASPFTVTSYFSEAVLEFYFQDIPPPHKKKSLTKSRKLHRRDYTPHSCALSVNRGKVFMLHVADPPLPNPARTKQHTRHGRKKCAAIYKGKLSRVPGKPIGTWYAPHLQWMAFLVLYLKECSGHRPCLSQQDSGCGEPSRLGQRDYLNPGEPISQQSGVFGRIVRPSDEPVERRVAAGVKSATASIGAVKSATDGRDYWTVYYVKTCTRAAMAAGIRVSVAPVMAFPALHGHISYLANHVAVSERTALPRHEPRKIVARGMPISSPEFSDGLLLAAYTRQLQQHKGDKAPRIERRLISRILGHFRTFLRVSSSSVKRACGAGAARHRKRLISIEISIRQFQRFEINFISISSPALNFNGATVFCVDLRSDLGSSPLAEGKKLRRMNARNTCSYELPDTKFAHGTLTKSSDQGGGCSLYRERPIQAEVSICAARGAGMKGRGETGDPRENPPTSGIVRDDSHVRESRSDPAGNRTRCNYWRAPRAATVCCCECLEVHPRVTAWRPAGRTAEPRGLAQRRRKSCFRSKGLALRTGLKRAPGYSRSAGQDNPRNELCSWRVVRETRRRKGASNSAEGGEDISRPPYVVPIDVFQRVVSHRRLPTMLQLFQAELRSSNCYGFCGTCRDAIQPPYLPGGGGGRSQRRDSPTGTIHTCEGPGATPPGIEPGSPWREVSCLPTTPPWPLIVSRILTRKNWANRETELQIAINLTERWRMLGWVPNKGHCRFLPRSLFPVQLAPSLMTSLSTRPTSTLASHQGEPGSIPGIVSPVPPYSLQSPSSLRAADDEPPSNDTPTSVGEADDGEARRLWSGAGMEAAGETGDPRENPPTSVVVGTIPTCENPGVTRPGIEPGSPRRAASRLTTRPPHKDNPHFFGATEMNPPHLVIQAAMSALGCSRFAKCVRELLSELLRDERTGRGSPNLQTPLKRPPGSPDLTSSCGSEHKRRIEQEAAQTSHNHASHVVENFKSYLEANDSVLRTQRCEHTRTRTRTHARTSAHAHAQAHTRTHARARTHTHYGYSVTTETLHALRVGAMRRQACVQLSPVSLPRFLTLDAQLRSPLTRKTTVAEVKRSASLGTLSRSANSSRGSGYQTGGFRPHSYRLFTVNFESARFTVNRLYIACSSRPRRCKLHEGEEARNVLPVRLPTKRHHTPDEKGLIQVGIKCNNGSAARRFSALCVGATRRWSHALLSPLSLCLEHEKKKKKKKSECSVLCLEVAGGFALAAGKGGRSQQAANPSFTLREQRSRHCYVRKPPLVSRTYLNRDRSLLAASPHDWRPTTFPPSDKRPVEQFQLAVRGTVGLGQRVGQMARASLLPLHAREDLYKYRAEKHSVRNVCPVPSPFETNSVPSLKQLVMHTGTSRWQDCTEVGQRMVARQVVIRTLSLSVYLKISKQTISTAIPEVYSALIEGLKDYIQMSLRLPAHSPTGTLDALRTAKLIKSGGEVDPYLKVEFNVLGKTSVNTEIIYFASWGKNQ</sequence>